<protein>
    <submittedName>
        <fullName evidence="1">Uncharacterized protein</fullName>
    </submittedName>
</protein>
<comment type="caution">
    <text evidence="1">The sequence shown here is derived from an EMBL/GenBank/DDBJ whole genome shotgun (WGS) entry which is preliminary data.</text>
</comment>
<evidence type="ECO:0000313" key="2">
    <source>
        <dbReference type="Proteomes" id="UP001500635"/>
    </source>
</evidence>
<dbReference type="InterPro" id="IPR046611">
    <property type="entry name" value="DUF6670"/>
</dbReference>
<proteinExistence type="predicted"/>
<dbReference type="Pfam" id="PF20375">
    <property type="entry name" value="DUF6670"/>
    <property type="match status" value="1"/>
</dbReference>
<dbReference type="EMBL" id="BAABFR010000045">
    <property type="protein sequence ID" value="GAA4395789.1"/>
    <property type="molecule type" value="Genomic_DNA"/>
</dbReference>
<dbReference type="RefSeq" id="WP_344997232.1">
    <property type="nucleotide sequence ID" value="NZ_BAABFR010000045.1"/>
</dbReference>
<reference evidence="2" key="1">
    <citation type="journal article" date="2019" name="Int. J. Syst. Evol. Microbiol.">
        <title>The Global Catalogue of Microorganisms (GCM) 10K type strain sequencing project: providing services to taxonomists for standard genome sequencing and annotation.</title>
        <authorList>
            <consortium name="The Broad Institute Genomics Platform"/>
            <consortium name="The Broad Institute Genome Sequencing Center for Infectious Disease"/>
            <person name="Wu L."/>
            <person name="Ma J."/>
        </authorList>
    </citation>
    <scope>NUCLEOTIDE SEQUENCE [LARGE SCALE GENOMIC DNA]</scope>
    <source>
        <strain evidence="2">JCM 17688</strain>
    </source>
</reference>
<organism evidence="1 2">
    <name type="scientific">Tsukamurella soli</name>
    <dbReference type="NCBI Taxonomy" id="644556"/>
    <lineage>
        <taxon>Bacteria</taxon>
        <taxon>Bacillati</taxon>
        <taxon>Actinomycetota</taxon>
        <taxon>Actinomycetes</taxon>
        <taxon>Mycobacteriales</taxon>
        <taxon>Tsukamurellaceae</taxon>
        <taxon>Tsukamurella</taxon>
    </lineage>
</organism>
<evidence type="ECO:0000313" key="1">
    <source>
        <dbReference type="EMBL" id="GAA4395789.1"/>
    </source>
</evidence>
<name>A0ABP8JTI6_9ACTN</name>
<sequence>MDHPLSRVLSRVVIDGLLPRVDSRITASRKPFDDPGILRPHTGSRLWGTTHYGVFVPDLPEPLRYVNTMTLIGAAGAEVFDNDHLAAPDARNTATLLTSTALGDHHLYRAYDASTECGFAADGSTLRWGDELEITVELPHVSVRGRYPTFAVDLDLEVTQQVSYFVKTPIYDHLSLLAPYTGTVAGDAVRGLGTFEYARIRSPQAISAKPLPEPLKLPVDFFTYQIVDLDERTQMLLTDVRARGRIACRLAHLRVLGGETEVFQDVTMDVVEYAEPLVDERGREMRVPARLRWRVCDGDATVLTLDGVVDSPLRYGHGRGYVGAYTYTGGFRGRDVSGSAYLEWIDAQPRPASRGPAA</sequence>
<gene>
    <name evidence="1" type="ORF">GCM10023147_29400</name>
</gene>
<accession>A0ABP8JTI6</accession>
<keyword evidence="2" id="KW-1185">Reference proteome</keyword>
<dbReference type="Proteomes" id="UP001500635">
    <property type="component" value="Unassembled WGS sequence"/>
</dbReference>